<comment type="similarity">
    <text evidence="2">Belongs to the ERGIC family.</text>
</comment>
<protein>
    <recommendedName>
        <fullName evidence="11">Endoplasmic reticulum vesicle transporter C-terminal domain-containing protein</fullName>
    </recommendedName>
</protein>
<dbReference type="AlphaFoldDB" id="T1IQS3"/>
<dbReference type="PhylomeDB" id="T1IQS3"/>
<evidence type="ECO:0000256" key="1">
    <source>
        <dbReference type="ARBA" id="ARBA00004457"/>
    </source>
</evidence>
<dbReference type="GO" id="GO:0033116">
    <property type="term" value="C:endoplasmic reticulum-Golgi intermediate compartment membrane"/>
    <property type="evidence" value="ECO:0007669"/>
    <property type="project" value="UniProtKB-SubCell"/>
</dbReference>
<dbReference type="GO" id="GO:0006890">
    <property type="term" value="P:retrograde vesicle-mediated transport, Golgi to endoplasmic reticulum"/>
    <property type="evidence" value="ECO:0007669"/>
    <property type="project" value="TreeGrafter"/>
</dbReference>
<dbReference type="Pfam" id="PF07970">
    <property type="entry name" value="COPIIcoated_ERV"/>
    <property type="match status" value="1"/>
</dbReference>
<reference evidence="9" key="2">
    <citation type="submission" date="2015-02" db="UniProtKB">
        <authorList>
            <consortium name="EnsemblMetazoa"/>
        </authorList>
    </citation>
    <scope>IDENTIFICATION</scope>
</reference>
<dbReference type="GO" id="GO:0000139">
    <property type="term" value="C:Golgi membrane"/>
    <property type="evidence" value="ECO:0007669"/>
    <property type="project" value="TreeGrafter"/>
</dbReference>
<dbReference type="HOGENOM" id="CLU_034705_0_1_1"/>
<keyword evidence="3 6" id="KW-0812">Transmembrane</keyword>
<dbReference type="PANTHER" id="PTHR10984:SF36">
    <property type="entry name" value="ENDOPLASMIC RETICULUM-GOLGI INTERMEDIATE COMPARTMENT PROTEIN 1"/>
    <property type="match status" value="1"/>
</dbReference>
<keyword evidence="5 6" id="KW-0472">Membrane</keyword>
<name>T1IQS3_STRMM</name>
<sequence>MPPIGQNVNTSVVYVYIPHCNVNCSLTSSVLHIEMIDVRRFDIYRKIPKDLTQPTITGAIISICCCCFITLLFASEFYNYINPVIVSELYVDSIGNEEDKILVRLNITLPKLKCDAIGLDIQDDLGRHEVGFVENIEKIKIQNDGCQFNGRFYINKVPGNFHVSTHSATEQPDVINMEHHIQEVSFGERILNSNVPGSFNSLAGRTKIEVEENTAQLESHDYVMKIVPTIFEDLSGTEVITYQYTYAYRSYMSFSHTGHTIPAIWFRYDLTPITIKYHERRPRIYSFITTVCAIVGGTFTMAGILDSFIFTASEMFRKAELGKLS</sequence>
<evidence type="ECO:0000313" key="9">
    <source>
        <dbReference type="EnsemblMetazoa" id="SMAR003397-PA"/>
    </source>
</evidence>
<dbReference type="OMA" id="IIPAVWF"/>
<evidence type="ECO:0000256" key="4">
    <source>
        <dbReference type="ARBA" id="ARBA00022989"/>
    </source>
</evidence>
<dbReference type="eggNOG" id="KOG2667">
    <property type="taxonomic scope" value="Eukaryota"/>
</dbReference>
<feature type="domain" description="Endoplasmic reticulum vesicle transporter C-terminal" evidence="7">
    <location>
        <begin position="141"/>
        <end position="306"/>
    </location>
</feature>
<evidence type="ECO:0000256" key="2">
    <source>
        <dbReference type="ARBA" id="ARBA00005648"/>
    </source>
</evidence>
<proteinExistence type="inferred from homology"/>
<dbReference type="GO" id="GO:0005789">
    <property type="term" value="C:endoplasmic reticulum membrane"/>
    <property type="evidence" value="ECO:0007669"/>
    <property type="project" value="TreeGrafter"/>
</dbReference>
<evidence type="ECO:0000259" key="7">
    <source>
        <dbReference type="Pfam" id="PF07970"/>
    </source>
</evidence>
<organism evidence="9 10">
    <name type="scientific">Strigamia maritima</name>
    <name type="common">European centipede</name>
    <name type="synonym">Geophilus maritimus</name>
    <dbReference type="NCBI Taxonomy" id="126957"/>
    <lineage>
        <taxon>Eukaryota</taxon>
        <taxon>Metazoa</taxon>
        <taxon>Ecdysozoa</taxon>
        <taxon>Arthropoda</taxon>
        <taxon>Myriapoda</taxon>
        <taxon>Chilopoda</taxon>
        <taxon>Pleurostigmophora</taxon>
        <taxon>Geophilomorpha</taxon>
        <taxon>Linotaeniidae</taxon>
        <taxon>Strigamia</taxon>
    </lineage>
</organism>
<evidence type="ECO:0000313" key="10">
    <source>
        <dbReference type="Proteomes" id="UP000014500"/>
    </source>
</evidence>
<evidence type="ECO:0000256" key="5">
    <source>
        <dbReference type="ARBA" id="ARBA00023136"/>
    </source>
</evidence>
<dbReference type="EnsemblMetazoa" id="SMAR003397-RA">
    <property type="protein sequence ID" value="SMAR003397-PA"/>
    <property type="gene ID" value="SMAR003397"/>
</dbReference>
<keyword evidence="4 6" id="KW-1133">Transmembrane helix</keyword>
<reference evidence="10" key="1">
    <citation type="submission" date="2011-05" db="EMBL/GenBank/DDBJ databases">
        <authorList>
            <person name="Richards S.R."/>
            <person name="Qu J."/>
            <person name="Jiang H."/>
            <person name="Jhangiani S.N."/>
            <person name="Agravi P."/>
            <person name="Goodspeed R."/>
            <person name="Gross S."/>
            <person name="Mandapat C."/>
            <person name="Jackson L."/>
            <person name="Mathew T."/>
            <person name="Pu L."/>
            <person name="Thornton R."/>
            <person name="Saada N."/>
            <person name="Wilczek-Boney K.B."/>
            <person name="Lee S."/>
            <person name="Kovar C."/>
            <person name="Wu Y."/>
            <person name="Scherer S.E."/>
            <person name="Worley K.C."/>
            <person name="Muzny D.M."/>
            <person name="Gibbs R."/>
        </authorList>
    </citation>
    <scope>NUCLEOTIDE SEQUENCE</scope>
    <source>
        <strain evidence="10">Brora</strain>
    </source>
</reference>
<feature type="domain" description="Endoplasmic reticulum vesicle transporter N-terminal" evidence="8">
    <location>
        <begin position="38"/>
        <end position="129"/>
    </location>
</feature>
<evidence type="ECO:0008006" key="11">
    <source>
        <dbReference type="Google" id="ProtNLM"/>
    </source>
</evidence>
<evidence type="ECO:0000259" key="8">
    <source>
        <dbReference type="Pfam" id="PF13850"/>
    </source>
</evidence>
<evidence type="ECO:0000256" key="6">
    <source>
        <dbReference type="SAM" id="Phobius"/>
    </source>
</evidence>
<accession>T1IQS3</accession>
<dbReference type="GO" id="GO:0030134">
    <property type="term" value="C:COPII-coated ER to Golgi transport vesicle"/>
    <property type="evidence" value="ECO:0007669"/>
    <property type="project" value="TreeGrafter"/>
</dbReference>
<feature type="transmembrane region" description="Helical" evidence="6">
    <location>
        <begin position="284"/>
        <end position="305"/>
    </location>
</feature>
<dbReference type="STRING" id="126957.T1IQS3"/>
<dbReference type="InterPro" id="IPR039542">
    <property type="entry name" value="Erv_N"/>
</dbReference>
<dbReference type="Pfam" id="PF13850">
    <property type="entry name" value="ERGIC_N"/>
    <property type="match status" value="1"/>
</dbReference>
<dbReference type="EMBL" id="JH431313">
    <property type="status" value="NOT_ANNOTATED_CDS"/>
    <property type="molecule type" value="Genomic_DNA"/>
</dbReference>
<dbReference type="InterPro" id="IPR045888">
    <property type="entry name" value="Erv"/>
</dbReference>
<dbReference type="GO" id="GO:0006888">
    <property type="term" value="P:endoplasmic reticulum to Golgi vesicle-mediated transport"/>
    <property type="evidence" value="ECO:0007669"/>
    <property type="project" value="TreeGrafter"/>
</dbReference>
<dbReference type="InterPro" id="IPR012936">
    <property type="entry name" value="Erv_C"/>
</dbReference>
<evidence type="ECO:0000256" key="3">
    <source>
        <dbReference type="ARBA" id="ARBA00022692"/>
    </source>
</evidence>
<keyword evidence="10" id="KW-1185">Reference proteome</keyword>
<dbReference type="Proteomes" id="UP000014500">
    <property type="component" value="Unassembled WGS sequence"/>
</dbReference>
<feature type="transmembrane region" description="Helical" evidence="6">
    <location>
        <begin position="55"/>
        <end position="74"/>
    </location>
</feature>
<comment type="subcellular location">
    <subcellularLocation>
        <location evidence="1">Endoplasmic reticulum-Golgi intermediate compartment membrane</location>
        <topology evidence="1">Multi-pass membrane protein</topology>
    </subcellularLocation>
</comment>
<dbReference type="PANTHER" id="PTHR10984">
    <property type="entry name" value="ENDOPLASMIC RETICULUM-GOLGI INTERMEDIATE COMPARTMENT PROTEIN"/>
    <property type="match status" value="1"/>
</dbReference>